<proteinExistence type="inferred from homology"/>
<dbReference type="InterPro" id="IPR014721">
    <property type="entry name" value="Ribsml_uS5_D2-typ_fold_subgr"/>
</dbReference>
<dbReference type="InterPro" id="IPR025158">
    <property type="entry name" value="Mg_chelat-rel_C"/>
</dbReference>
<dbReference type="GO" id="GO:0008233">
    <property type="term" value="F:peptidase activity"/>
    <property type="evidence" value="ECO:0007669"/>
    <property type="project" value="UniProtKB-KW"/>
</dbReference>
<dbReference type="InterPro" id="IPR001208">
    <property type="entry name" value="MCM_dom"/>
</dbReference>
<dbReference type="InterPro" id="IPR000523">
    <property type="entry name" value="Mg_chelatse_chII-like_cat_dom"/>
</dbReference>
<evidence type="ECO:0000256" key="3">
    <source>
        <dbReference type="ARBA" id="ARBA00022840"/>
    </source>
</evidence>
<comment type="similarity">
    <text evidence="1">Belongs to the Mg-chelatase subunits D/I family. ComM subfamily.</text>
</comment>
<keyword evidence="2" id="KW-0547">Nucleotide-binding</keyword>
<keyword evidence="5" id="KW-0645">Protease</keyword>
<dbReference type="PANTHER" id="PTHR32039:SF7">
    <property type="entry name" value="COMPETENCE PROTEIN COMM"/>
    <property type="match status" value="1"/>
</dbReference>
<dbReference type="InterPro" id="IPR045006">
    <property type="entry name" value="CHLI-like"/>
</dbReference>
<dbReference type="PROSITE" id="PS50051">
    <property type="entry name" value="MCM_2"/>
    <property type="match status" value="1"/>
</dbReference>
<dbReference type="PRINTS" id="PR01657">
    <property type="entry name" value="MCMFAMILY"/>
</dbReference>
<dbReference type="Pfam" id="PF13335">
    <property type="entry name" value="Mg_chelatase_C"/>
    <property type="match status" value="1"/>
</dbReference>
<dbReference type="Pfam" id="PF01078">
    <property type="entry name" value="Mg_chelatase"/>
    <property type="match status" value="1"/>
</dbReference>
<dbReference type="InterPro" id="IPR003593">
    <property type="entry name" value="AAA+_ATPase"/>
</dbReference>
<keyword evidence="6" id="KW-1185">Reference proteome</keyword>
<name>A0A191ZHY3_9GAMM</name>
<dbReference type="SUPFAM" id="SSF52540">
    <property type="entry name" value="P-loop containing nucleoside triphosphate hydrolases"/>
    <property type="match status" value="1"/>
</dbReference>
<evidence type="ECO:0000313" key="5">
    <source>
        <dbReference type="EMBL" id="ANJ67475.1"/>
    </source>
</evidence>
<organism evidence="5 6">
    <name type="scientific">Halothiobacillus diazotrophicus</name>
    <dbReference type="NCBI Taxonomy" id="1860122"/>
    <lineage>
        <taxon>Bacteria</taxon>
        <taxon>Pseudomonadati</taxon>
        <taxon>Pseudomonadota</taxon>
        <taxon>Gammaproteobacteria</taxon>
        <taxon>Chromatiales</taxon>
        <taxon>Halothiobacillaceae</taxon>
        <taxon>Halothiobacillus</taxon>
    </lineage>
</organism>
<dbReference type="Proteomes" id="UP000078596">
    <property type="component" value="Chromosome"/>
</dbReference>
<dbReference type="GO" id="GO:0005524">
    <property type="term" value="F:ATP binding"/>
    <property type="evidence" value="ECO:0007669"/>
    <property type="project" value="UniProtKB-KW"/>
</dbReference>
<dbReference type="Gene3D" id="3.40.50.300">
    <property type="entry name" value="P-loop containing nucleotide triphosphate hydrolases"/>
    <property type="match status" value="1"/>
</dbReference>
<protein>
    <submittedName>
        <fullName evidence="5">ATP-dependent protease</fullName>
    </submittedName>
</protein>
<feature type="domain" description="MCM C-terminal AAA(+) ATPase" evidence="4">
    <location>
        <begin position="293"/>
        <end position="380"/>
    </location>
</feature>
<dbReference type="SUPFAM" id="SSF54211">
    <property type="entry name" value="Ribosomal protein S5 domain 2-like"/>
    <property type="match status" value="1"/>
</dbReference>
<accession>A0A191ZHY3</accession>
<dbReference type="OrthoDB" id="9813147at2"/>
<dbReference type="KEGG" id="haz:A9404_08830"/>
<dbReference type="GO" id="GO:0003677">
    <property type="term" value="F:DNA binding"/>
    <property type="evidence" value="ECO:0007669"/>
    <property type="project" value="InterPro"/>
</dbReference>
<dbReference type="GO" id="GO:0006508">
    <property type="term" value="P:proteolysis"/>
    <property type="evidence" value="ECO:0007669"/>
    <property type="project" value="UniProtKB-KW"/>
</dbReference>
<sequence length="504" mass="53192">MSIAKVFSRARIGIDAPLITVEAHVSNGLPAVTLVGLPETAVRESRDRVRAAILSSGFEFPPRRLTINLAPADLPKEGARFDLAIAIAILAVTGQIPLTEGQALSTYEFLGELSLDGGLRPVTGALPAAIGARDHERTLVIPPSSAAEVAVINEVRALTASHLTAVVAHLAGQEALAPVRSEIRSVPDPAIDGDLSDVKGQPRAKRALAIAAAGAHNLLLIGPPGAGKSMLAQRLPGILPPMTEAEAIEAAKIASVSSAGFDPARFGVRAFRAPHHSASSVALIGGGSNPKPGEISLAHHAVLFLDELPEFDRKVLEALREPLENGHITISRAAQQAEFPARFQLIAAMNPSPQGTEIHSLAAQRYRAKLSGPLLDRIDMHLEIPRVSASALSQPADPETAGSATIREQVVRARAAMLDRQGMPNAFLPPRSLSTVAALSTADQHFLNQALEKLKLSGRARDRILKVARTIADLDQKPQIDTAALSEAMGYRNLDRLFNGTGAT</sequence>
<reference evidence="5 6" key="1">
    <citation type="submission" date="2016-06" db="EMBL/GenBank/DDBJ databases">
        <title>Insight into the functional genes involving in sulfur oxidation in Pearl River water.</title>
        <authorList>
            <person name="Luo J."/>
            <person name="Tan X."/>
            <person name="Lin W."/>
        </authorList>
    </citation>
    <scope>NUCLEOTIDE SEQUENCE [LARGE SCALE GENOMIC DNA]</scope>
    <source>
        <strain evidence="5 6">LS2</strain>
    </source>
</reference>
<gene>
    <name evidence="5" type="ORF">A9404_08830</name>
</gene>
<dbReference type="NCBIfam" id="TIGR00368">
    <property type="entry name" value="YifB family Mg chelatase-like AAA ATPase"/>
    <property type="match status" value="1"/>
</dbReference>
<evidence type="ECO:0000259" key="4">
    <source>
        <dbReference type="PROSITE" id="PS50051"/>
    </source>
</evidence>
<dbReference type="EMBL" id="CP016027">
    <property type="protein sequence ID" value="ANJ67475.1"/>
    <property type="molecule type" value="Genomic_DNA"/>
</dbReference>
<dbReference type="PANTHER" id="PTHR32039">
    <property type="entry name" value="MAGNESIUM-CHELATASE SUBUNIT CHLI"/>
    <property type="match status" value="1"/>
</dbReference>
<dbReference type="InterPro" id="IPR027417">
    <property type="entry name" value="P-loop_NTPase"/>
</dbReference>
<dbReference type="InterPro" id="IPR004482">
    <property type="entry name" value="Mg_chelat-rel"/>
</dbReference>
<dbReference type="AlphaFoldDB" id="A0A191ZHY3"/>
<dbReference type="NCBIfam" id="NF007365">
    <property type="entry name" value="PRK09862.1"/>
    <property type="match status" value="1"/>
</dbReference>
<dbReference type="Gene3D" id="3.30.230.10">
    <property type="match status" value="1"/>
</dbReference>
<keyword evidence="3" id="KW-0067">ATP-binding</keyword>
<dbReference type="Pfam" id="PF13541">
    <property type="entry name" value="ChlI"/>
    <property type="match status" value="1"/>
</dbReference>
<evidence type="ECO:0000256" key="2">
    <source>
        <dbReference type="ARBA" id="ARBA00022741"/>
    </source>
</evidence>
<keyword evidence="5" id="KW-0378">Hydrolase</keyword>
<dbReference type="RefSeq" id="WP_066100415.1">
    <property type="nucleotide sequence ID" value="NZ_CP016027.1"/>
</dbReference>
<dbReference type="SMART" id="SM00382">
    <property type="entry name" value="AAA"/>
    <property type="match status" value="1"/>
</dbReference>
<evidence type="ECO:0000256" key="1">
    <source>
        <dbReference type="ARBA" id="ARBA00006354"/>
    </source>
</evidence>
<dbReference type="InterPro" id="IPR020568">
    <property type="entry name" value="Ribosomal_Su5_D2-typ_SF"/>
</dbReference>
<evidence type="ECO:0000313" key="6">
    <source>
        <dbReference type="Proteomes" id="UP000078596"/>
    </source>
</evidence>
<dbReference type="STRING" id="1860122.A9404_08830"/>